<keyword evidence="2" id="KW-0378">Hydrolase</keyword>
<dbReference type="InterPro" id="IPR012480">
    <property type="entry name" value="Hepar_II_III_C"/>
</dbReference>
<proteinExistence type="predicted"/>
<dbReference type="InterPro" id="IPR012854">
    <property type="entry name" value="Cu_amine_oxidase-like_N"/>
</dbReference>
<dbReference type="GO" id="GO:0030313">
    <property type="term" value="C:cell envelope"/>
    <property type="evidence" value="ECO:0007669"/>
    <property type="project" value="UniProtKB-SubCell"/>
</dbReference>
<dbReference type="Gene3D" id="2.70.98.70">
    <property type="match status" value="1"/>
</dbReference>
<dbReference type="InterPro" id="IPR000421">
    <property type="entry name" value="FA58C"/>
</dbReference>
<gene>
    <name evidence="5" type="ORF">IAC74_06345</name>
</gene>
<dbReference type="Pfam" id="PF00754">
    <property type="entry name" value="F5_F8_type_C"/>
    <property type="match status" value="1"/>
</dbReference>
<dbReference type="Pfam" id="PF07940">
    <property type="entry name" value="Hepar_II_III_C"/>
    <property type="match status" value="1"/>
</dbReference>
<dbReference type="SUPFAM" id="SSF48230">
    <property type="entry name" value="Chondroitin AC/alginate lyase"/>
    <property type="match status" value="1"/>
</dbReference>
<dbReference type="Gene3D" id="1.50.10.100">
    <property type="entry name" value="Chondroitin AC/alginate lyase"/>
    <property type="match status" value="1"/>
</dbReference>
<dbReference type="Gene3D" id="2.60.120.430">
    <property type="entry name" value="Galactose-binding lectin"/>
    <property type="match status" value="1"/>
</dbReference>
<evidence type="ECO:0000313" key="6">
    <source>
        <dbReference type="Proteomes" id="UP000886743"/>
    </source>
</evidence>
<dbReference type="GO" id="GO:0016829">
    <property type="term" value="F:lyase activity"/>
    <property type="evidence" value="ECO:0007669"/>
    <property type="project" value="InterPro"/>
</dbReference>
<evidence type="ECO:0000256" key="3">
    <source>
        <dbReference type="SAM" id="SignalP"/>
    </source>
</evidence>
<dbReference type="PROSITE" id="PS51257">
    <property type="entry name" value="PROKAR_LIPOPROTEIN"/>
    <property type="match status" value="1"/>
</dbReference>
<evidence type="ECO:0000259" key="4">
    <source>
        <dbReference type="PROSITE" id="PS50022"/>
    </source>
</evidence>
<dbReference type="InterPro" id="IPR032518">
    <property type="entry name" value="HepII_N"/>
</dbReference>
<dbReference type="InterPro" id="IPR036582">
    <property type="entry name" value="Mao_N_sf"/>
</dbReference>
<feature type="domain" description="F5/8 type C" evidence="4">
    <location>
        <begin position="1251"/>
        <end position="1384"/>
    </location>
</feature>
<organism evidence="5 6">
    <name type="scientific">Candidatus Aphodoplasma excrementigallinarum</name>
    <dbReference type="NCBI Taxonomy" id="2840673"/>
    <lineage>
        <taxon>Bacteria</taxon>
        <taxon>Bacillati</taxon>
        <taxon>Bacillota</taxon>
        <taxon>Clostridia</taxon>
        <taxon>Eubacteriales</taxon>
        <taxon>Candidatus Aphodoplasma</taxon>
    </lineage>
</organism>
<comment type="caution">
    <text evidence="5">The sequence shown here is derived from an EMBL/GenBank/DDBJ whole genome shotgun (WGS) entry which is preliminary data.</text>
</comment>
<keyword evidence="2" id="KW-0326">Glycosidase</keyword>
<dbReference type="PANTHER" id="PTHR38045">
    <property type="entry name" value="CHROMOSOME 1, WHOLE GENOME SHOTGUN SEQUENCE"/>
    <property type="match status" value="1"/>
</dbReference>
<dbReference type="Gene3D" id="2.60.120.260">
    <property type="entry name" value="Galactose-binding domain-like"/>
    <property type="match status" value="2"/>
</dbReference>
<dbReference type="PROSITE" id="PS50022">
    <property type="entry name" value="FA58C_3"/>
    <property type="match status" value="1"/>
</dbReference>
<dbReference type="PANTHER" id="PTHR38045:SF1">
    <property type="entry name" value="HEPARINASE II_III-LIKE PROTEIN"/>
    <property type="match status" value="1"/>
</dbReference>
<dbReference type="SUPFAM" id="SSF55383">
    <property type="entry name" value="Copper amine oxidase, domain N"/>
    <property type="match status" value="1"/>
</dbReference>
<evidence type="ECO:0000313" key="5">
    <source>
        <dbReference type="EMBL" id="HIV03178.1"/>
    </source>
</evidence>
<reference evidence="5" key="1">
    <citation type="submission" date="2020-10" db="EMBL/GenBank/DDBJ databases">
        <authorList>
            <person name="Gilroy R."/>
        </authorList>
    </citation>
    <scope>NUCLEOTIDE SEQUENCE</scope>
    <source>
        <strain evidence="5">4920</strain>
    </source>
</reference>
<evidence type="ECO:0000256" key="1">
    <source>
        <dbReference type="ARBA" id="ARBA00004196"/>
    </source>
</evidence>
<dbReference type="EMBL" id="DVOF01000185">
    <property type="protein sequence ID" value="HIV03178.1"/>
    <property type="molecule type" value="Genomic_DNA"/>
</dbReference>
<feature type="signal peptide" evidence="3">
    <location>
        <begin position="1"/>
        <end position="30"/>
    </location>
</feature>
<dbReference type="SUPFAM" id="SSF49785">
    <property type="entry name" value="Galactose-binding domain-like"/>
    <property type="match status" value="2"/>
</dbReference>
<keyword evidence="3" id="KW-0732">Signal</keyword>
<dbReference type="Pfam" id="PF07833">
    <property type="entry name" value="Cu_amine_oxidN1"/>
    <property type="match status" value="1"/>
</dbReference>
<comment type="subcellular location">
    <subcellularLocation>
        <location evidence="1">Cell envelope</location>
    </subcellularLocation>
</comment>
<protein>
    <submittedName>
        <fullName evidence="5">Discoidin domain-containing protein</fullName>
    </submittedName>
</protein>
<dbReference type="InterPro" id="IPR008929">
    <property type="entry name" value="Chondroitin_lyas"/>
</dbReference>
<feature type="chain" id="PRO_5039051373" evidence="3">
    <location>
        <begin position="31"/>
        <end position="1384"/>
    </location>
</feature>
<name>A0A9D1NHC4_9FIRM</name>
<dbReference type="InterPro" id="IPR008979">
    <property type="entry name" value="Galactose-bd-like_sf"/>
</dbReference>
<dbReference type="Pfam" id="PF16332">
    <property type="entry name" value="DUF4962"/>
    <property type="match status" value="1"/>
</dbReference>
<dbReference type="GO" id="GO:0016798">
    <property type="term" value="F:hydrolase activity, acting on glycosyl bonds"/>
    <property type="evidence" value="ECO:0007669"/>
    <property type="project" value="UniProtKB-KW"/>
</dbReference>
<dbReference type="Gene3D" id="3.30.457.10">
    <property type="entry name" value="Copper amine oxidase-like, N-terminal domain"/>
    <property type="match status" value="1"/>
</dbReference>
<reference evidence="5" key="2">
    <citation type="journal article" date="2021" name="PeerJ">
        <title>Extensive microbial diversity within the chicken gut microbiome revealed by metagenomics and culture.</title>
        <authorList>
            <person name="Gilroy R."/>
            <person name="Ravi A."/>
            <person name="Getino M."/>
            <person name="Pursley I."/>
            <person name="Horton D.L."/>
            <person name="Alikhan N.F."/>
            <person name="Baker D."/>
            <person name="Gharbi K."/>
            <person name="Hall N."/>
            <person name="Watson M."/>
            <person name="Adriaenssens E.M."/>
            <person name="Foster-Nyarko E."/>
            <person name="Jarju S."/>
            <person name="Secka A."/>
            <person name="Antonio M."/>
            <person name="Oren A."/>
            <person name="Chaudhuri R.R."/>
            <person name="La Ragione R."/>
            <person name="Hildebrand F."/>
            <person name="Pallen M.J."/>
        </authorList>
    </citation>
    <scope>NUCLEOTIDE SEQUENCE</scope>
    <source>
        <strain evidence="5">4920</strain>
    </source>
</reference>
<accession>A0A9D1NHC4</accession>
<sequence length="1384" mass="154344">MKKGISKVVSSILAITMLLSCLTLGTGALAAEETAANVFETEDGFLDIEAEDLVYDEERIDVAKSDLFSGGAALMPLIEDKNQPAQSTPASVEIQFKADKDGTYYIWMRHTASVARLNGGNLWLSLNGGVYNFTNLKAEAEEPAWFVLGKVTLKAGETGSVRIFPRQVVSVRYDRFIISCDDTYIPTDDELNIKASAEATSYPIPTPAPPPEAIEPDADGTYDIIDFDDEESVKKYGFTASKENKEDTKYTAEWYPNNARDLHIQDVNNLSNFNTIKIRVYGNSEVPVKFLLQFMSNDPDTEGDDYYGKTFTIDQDGWQELVIPFSELGVTRSPLGFDQISSISLRTKGWDIENPEGSLLYFDKFQLVRDEQIAKEEELLKQEAEAQATSDPKDLSKVEDAVCLFLGNGHAYSKQQRVAIDPDNPDVVPFTENDRTLVPVRFISEQLGADVTYDEATEQVSIKKDGIEIDMTIGSNIVYKNGQEVALDVAANTYNDRTFVPLRACAELLNKQVYWHDMGLIVISDYEDIYDDDKDLGILYTIIQNIIFDRPTGEQMMADLQATNPNDAHPRLLANAQQIAEIKERAKTDAVLQSWIDNIEKSSQGILEQPTVEFIPELGYDNGMLEVARAAKEKLYKMAFLYQFTDDDKYAERAWKELEEICSWPDWHPGHFLDTGELSYGVALAYDWCYDYFTPEQRKTIEDALHQNAVMDGIGAYNGTTDKMDSGTHNRSGWTKATTNWNAVCNAGLLMASAAIANVYPEDCTTLLGHIIKSVELAVKDYAPDGGYAEGPGYWEYGTTYLVWLIASMDSAFGTNYGLYQWPGVSTTQYYASYVDGPTGSFNYSDGGSSHMDATSSFWFANKNNDPDLAGLRYNKLIENGGSASPKDVLWYNPDNISARVELPSDRLFKGIDTVFFRTNWTDSSMVFAGFHGGKNNSNHGNLDVGTFVLDAEGERWFIDLGGDNYSLPDYFGSGRPNYYRMRAEGQNTVCVNPDKKPDQVQTARGRITEYVSKPKGAYAIMDMKSALSVLKVSEAQRGMLFTNNRRAVVVQDEITLLEPGEVWWFAHTKADIEVAPDGKSAILTQNGKRMSAVITSDNDAKFTVMDAVKLPTSPETHEMETANTGIRKLAIHLTDVKEVNLAVTFRMLEDGETEPSYKYTYTKMADWEIPDGALEVPTATDVRVNGQTVENYNPYATDYTVILPYGTTEVPTVEATAADGYEYTITMPESLPGTATIKVFDPNDRSISQTYSVFIRAEKGVEIVASHNQEGNTPENSMDGDFVSRWAAEGSAWIKYTFIEPREISSVWIAYYSASETRKAKLEIQVSEDGENFVSVFKGMSTASEVELEEFKLPQPMMVKAVKVLGEGNTVNNWNVIAEIDFR</sequence>
<dbReference type="Proteomes" id="UP000886743">
    <property type="component" value="Unassembled WGS sequence"/>
</dbReference>
<evidence type="ECO:0000256" key="2">
    <source>
        <dbReference type="ARBA" id="ARBA00023295"/>
    </source>
</evidence>